<keyword evidence="8" id="KW-1185">Reference proteome</keyword>
<dbReference type="PROSITE" id="PS50190">
    <property type="entry name" value="SEC7"/>
    <property type="match status" value="1"/>
</dbReference>
<dbReference type="GO" id="GO:0005783">
    <property type="term" value="C:endoplasmic reticulum"/>
    <property type="evidence" value="ECO:0007669"/>
    <property type="project" value="UniProtKB-SubCell"/>
</dbReference>
<dbReference type="STRING" id="268474.A0A0V1MY46"/>
<evidence type="ECO:0000259" key="5">
    <source>
        <dbReference type="PROSITE" id="PS50033"/>
    </source>
</evidence>
<dbReference type="Gene3D" id="3.10.20.90">
    <property type="entry name" value="Phosphatidylinositol 3-kinase Catalytic Subunit, Chain A, domain 1"/>
    <property type="match status" value="1"/>
</dbReference>
<feature type="domain" description="UBX" evidence="5">
    <location>
        <begin position="393"/>
        <end position="447"/>
    </location>
</feature>
<dbReference type="EMBL" id="JYDO01000026">
    <property type="protein sequence ID" value="KRZ76695.1"/>
    <property type="molecule type" value="Genomic_DNA"/>
</dbReference>
<feature type="domain" description="SEC7" evidence="6">
    <location>
        <begin position="10"/>
        <end position="189"/>
    </location>
</feature>
<comment type="subcellular location">
    <subcellularLocation>
        <location evidence="1">Endoplasmic reticulum</location>
    </subcellularLocation>
</comment>
<feature type="coiled-coil region" evidence="4">
    <location>
        <begin position="328"/>
        <end position="375"/>
    </location>
</feature>
<sequence>MANANFLDNEQMVSLFMEICAVEPNVARNYLENSAWDLTLAVHTFMNDREGGFEYRIGDFIGENIEQSNSMSTTAVDENSNEQSSWFSSVFSLVLLPFRFLQLTIWEFDSIFIQPFRRIDDPVNEVEQFVRFFDDHYGTDHPAFYRGTYKDALNDAKKELRYLFVYLHSNYHELSDVFCREVLCNSEFVALVNSCGLFWACSTNTSEGMRVSNAMRDSAYPFLALICLRNGRMSIVFRQEGFSRAPELIARLRQTMDENDIHMQLARQESVHQSLRRCLSNFELVLAVNKIYQTVLMINSNNGRFEIHCRENSAMNQLLRQQQEEAYNEALRIDRENEKRQMEEEERQKQEMEELKRAEEAVKVKKEKLQNERQYWRENMPPEPEASHPLLRRIALRFPAGTRVQRSFLSTDSAIMLRHFALTQKDCPDNFSIYSTNPKKLVYNEEDGPNSTVGTIGDYCTAPAELLMVIDNDA</sequence>
<dbReference type="GO" id="GO:0036503">
    <property type="term" value="P:ERAD pathway"/>
    <property type="evidence" value="ECO:0007669"/>
    <property type="project" value="TreeGrafter"/>
</dbReference>
<accession>A0A0V1MY46</accession>
<dbReference type="InterPro" id="IPR009060">
    <property type="entry name" value="UBA-like_sf"/>
</dbReference>
<evidence type="ECO:0000256" key="1">
    <source>
        <dbReference type="ARBA" id="ARBA00004240"/>
    </source>
</evidence>
<dbReference type="OrthoDB" id="1026733at2759"/>
<comment type="caution">
    <text evidence="7">The sequence shown here is derived from an EMBL/GenBank/DDBJ whole genome shotgun (WGS) entry which is preliminary data.</text>
</comment>
<dbReference type="GO" id="GO:0043130">
    <property type="term" value="F:ubiquitin binding"/>
    <property type="evidence" value="ECO:0007669"/>
    <property type="project" value="TreeGrafter"/>
</dbReference>
<dbReference type="Proteomes" id="UP000054843">
    <property type="component" value="Unassembled WGS sequence"/>
</dbReference>
<dbReference type="PANTHER" id="PTHR23322:SF1">
    <property type="entry name" value="FAS-ASSOCIATED FACTOR 2"/>
    <property type="match status" value="1"/>
</dbReference>
<dbReference type="CDD" id="cd01767">
    <property type="entry name" value="UBX"/>
    <property type="match status" value="1"/>
</dbReference>
<dbReference type="InterPro" id="IPR029071">
    <property type="entry name" value="Ubiquitin-like_domsf"/>
</dbReference>
<evidence type="ECO:0000313" key="8">
    <source>
        <dbReference type="Proteomes" id="UP000054843"/>
    </source>
</evidence>
<name>A0A0V1MY46_9BILA</name>
<dbReference type="SUPFAM" id="SSF52833">
    <property type="entry name" value="Thioredoxin-like"/>
    <property type="match status" value="1"/>
</dbReference>
<dbReference type="AlphaFoldDB" id="A0A0V1MY46"/>
<dbReference type="Gene3D" id="3.40.30.10">
    <property type="entry name" value="Glutaredoxin"/>
    <property type="match status" value="1"/>
</dbReference>
<keyword evidence="3 4" id="KW-0175">Coiled coil</keyword>
<dbReference type="InterPro" id="IPR001012">
    <property type="entry name" value="UBX_dom"/>
</dbReference>
<dbReference type="CDD" id="cd14352">
    <property type="entry name" value="UBA_DCN1"/>
    <property type="match status" value="1"/>
</dbReference>
<evidence type="ECO:0000256" key="4">
    <source>
        <dbReference type="SAM" id="Coils"/>
    </source>
</evidence>
<evidence type="ECO:0000256" key="2">
    <source>
        <dbReference type="ARBA" id="ARBA00022824"/>
    </source>
</evidence>
<keyword evidence="2" id="KW-0256">Endoplasmic reticulum</keyword>
<organism evidence="7 8">
    <name type="scientific">Trichinella papuae</name>
    <dbReference type="NCBI Taxonomy" id="268474"/>
    <lineage>
        <taxon>Eukaryota</taxon>
        <taxon>Metazoa</taxon>
        <taxon>Ecdysozoa</taxon>
        <taxon>Nematoda</taxon>
        <taxon>Enoplea</taxon>
        <taxon>Dorylaimia</taxon>
        <taxon>Trichinellida</taxon>
        <taxon>Trichinellidae</taxon>
        <taxon>Trichinella</taxon>
    </lineage>
</organism>
<dbReference type="InterPro" id="IPR049483">
    <property type="entry name" value="FAF1_2-like_UAS"/>
</dbReference>
<gene>
    <name evidence="7" type="primary">faf2-b</name>
    <name evidence="7" type="ORF">T10_8899</name>
</gene>
<dbReference type="InterPro" id="IPR036249">
    <property type="entry name" value="Thioredoxin-like_sf"/>
</dbReference>
<protein>
    <submittedName>
        <fullName evidence="7">FAS-associated factor 2-B</fullName>
    </submittedName>
</protein>
<dbReference type="InterPro" id="IPR050730">
    <property type="entry name" value="UBX_domain-protein"/>
</dbReference>
<evidence type="ECO:0000259" key="6">
    <source>
        <dbReference type="PROSITE" id="PS50190"/>
    </source>
</evidence>
<dbReference type="SUPFAM" id="SSF46934">
    <property type="entry name" value="UBA-like"/>
    <property type="match status" value="1"/>
</dbReference>
<reference evidence="7 8" key="1">
    <citation type="submission" date="2015-01" db="EMBL/GenBank/DDBJ databases">
        <title>Evolution of Trichinella species and genotypes.</title>
        <authorList>
            <person name="Korhonen P.K."/>
            <person name="Edoardo P."/>
            <person name="Giuseppe L.R."/>
            <person name="Gasser R.B."/>
        </authorList>
    </citation>
    <scope>NUCLEOTIDE SEQUENCE [LARGE SCALE GENOMIC DNA]</scope>
    <source>
        <strain evidence="7">ISS1980</strain>
    </source>
</reference>
<evidence type="ECO:0000313" key="7">
    <source>
        <dbReference type="EMBL" id="KRZ76695.1"/>
    </source>
</evidence>
<proteinExistence type="predicted"/>
<dbReference type="SMART" id="SM00594">
    <property type="entry name" value="UAS"/>
    <property type="match status" value="1"/>
</dbReference>
<dbReference type="Pfam" id="PF00789">
    <property type="entry name" value="UBX"/>
    <property type="match status" value="1"/>
</dbReference>
<dbReference type="GO" id="GO:0005085">
    <property type="term" value="F:guanyl-nucleotide exchange factor activity"/>
    <property type="evidence" value="ECO:0007669"/>
    <property type="project" value="InterPro"/>
</dbReference>
<dbReference type="Pfam" id="PF14555">
    <property type="entry name" value="UBA_4"/>
    <property type="match status" value="1"/>
</dbReference>
<dbReference type="PROSITE" id="PS50033">
    <property type="entry name" value="UBX"/>
    <property type="match status" value="1"/>
</dbReference>
<dbReference type="GO" id="GO:0032012">
    <property type="term" value="P:regulation of ARF protein signal transduction"/>
    <property type="evidence" value="ECO:0007669"/>
    <property type="project" value="InterPro"/>
</dbReference>
<evidence type="ECO:0000256" key="3">
    <source>
        <dbReference type="ARBA" id="ARBA00023054"/>
    </source>
</evidence>
<dbReference type="Gene3D" id="1.10.8.10">
    <property type="entry name" value="DNA helicase RuvA subunit, C-terminal domain"/>
    <property type="match status" value="1"/>
</dbReference>
<dbReference type="SUPFAM" id="SSF54236">
    <property type="entry name" value="Ubiquitin-like"/>
    <property type="match status" value="1"/>
</dbReference>
<dbReference type="Pfam" id="PF21021">
    <property type="entry name" value="FAF1"/>
    <property type="match status" value="1"/>
</dbReference>
<dbReference type="InterPro" id="IPR006577">
    <property type="entry name" value="UAS"/>
</dbReference>
<dbReference type="InterPro" id="IPR000904">
    <property type="entry name" value="Sec7_dom"/>
</dbReference>
<dbReference type="PANTHER" id="PTHR23322">
    <property type="entry name" value="FAS-ASSOCIATED PROTEIN"/>
    <property type="match status" value="1"/>
</dbReference>